<gene>
    <name evidence="3" type="ORF">H8730_03870</name>
</gene>
<dbReference type="GO" id="GO:0006749">
    <property type="term" value="P:glutathione metabolic process"/>
    <property type="evidence" value="ECO:0007669"/>
    <property type="project" value="TreeGrafter"/>
</dbReference>
<protein>
    <submittedName>
        <fullName evidence="3">Hydantoinase/oxoprolinase family protein</fullName>
    </submittedName>
</protein>
<evidence type="ECO:0000313" key="4">
    <source>
        <dbReference type="Proteomes" id="UP000657006"/>
    </source>
</evidence>
<dbReference type="PANTHER" id="PTHR11365">
    <property type="entry name" value="5-OXOPROLINASE RELATED"/>
    <property type="match status" value="1"/>
</dbReference>
<reference evidence="3" key="1">
    <citation type="submission" date="2020-08" db="EMBL/GenBank/DDBJ databases">
        <title>Genome public.</title>
        <authorList>
            <person name="Liu C."/>
            <person name="Sun Q."/>
        </authorList>
    </citation>
    <scope>NUCLEOTIDE SEQUENCE</scope>
    <source>
        <strain evidence="3">NSJ-32</strain>
    </source>
</reference>
<dbReference type="InterPro" id="IPR043129">
    <property type="entry name" value="ATPase_NBD"/>
</dbReference>
<dbReference type="Pfam" id="PF01968">
    <property type="entry name" value="Hydantoinase_A"/>
    <property type="match status" value="1"/>
</dbReference>
<evidence type="ECO:0000259" key="1">
    <source>
        <dbReference type="Pfam" id="PF01968"/>
    </source>
</evidence>
<keyword evidence="4" id="KW-1185">Reference proteome</keyword>
<dbReference type="AlphaFoldDB" id="A0A926DSW8"/>
<evidence type="ECO:0000259" key="2">
    <source>
        <dbReference type="Pfam" id="PF05378"/>
    </source>
</evidence>
<evidence type="ECO:0000313" key="3">
    <source>
        <dbReference type="EMBL" id="MBC8542685.1"/>
    </source>
</evidence>
<accession>A0A926DSW8</accession>
<name>A0A926DSW8_9FIRM</name>
<dbReference type="InterPro" id="IPR002821">
    <property type="entry name" value="Hydantoinase_A"/>
</dbReference>
<feature type="domain" description="Hydantoinase/oxoprolinase N-terminal" evidence="2">
    <location>
        <begin position="5"/>
        <end position="166"/>
    </location>
</feature>
<dbReference type="Proteomes" id="UP000657006">
    <property type="component" value="Unassembled WGS sequence"/>
</dbReference>
<dbReference type="Pfam" id="PF05378">
    <property type="entry name" value="Hydant_A_N"/>
    <property type="match status" value="1"/>
</dbReference>
<feature type="domain" description="Hydantoinase A/oxoprolinase" evidence="1">
    <location>
        <begin position="188"/>
        <end position="321"/>
    </location>
</feature>
<comment type="caution">
    <text evidence="3">The sequence shown here is derived from an EMBL/GenBank/DDBJ whole genome shotgun (WGS) entry which is preliminary data.</text>
</comment>
<organism evidence="3 4">
    <name type="scientific">Bianquea renquensis</name>
    <dbReference type="NCBI Taxonomy" id="2763661"/>
    <lineage>
        <taxon>Bacteria</taxon>
        <taxon>Bacillati</taxon>
        <taxon>Bacillota</taxon>
        <taxon>Clostridia</taxon>
        <taxon>Eubacteriales</taxon>
        <taxon>Bianqueaceae</taxon>
        <taxon>Bianquea</taxon>
    </lineage>
</organism>
<dbReference type="SUPFAM" id="SSF53067">
    <property type="entry name" value="Actin-like ATPase domain"/>
    <property type="match status" value="1"/>
</dbReference>
<dbReference type="InterPro" id="IPR008040">
    <property type="entry name" value="Hydant_A_N"/>
</dbReference>
<dbReference type="GO" id="GO:0005829">
    <property type="term" value="C:cytosol"/>
    <property type="evidence" value="ECO:0007669"/>
    <property type="project" value="TreeGrafter"/>
</dbReference>
<sequence>MKIGIGIDTGGTYTDAVLYDFHSRTVVAKAKALTTRENLAVGIEAAMSSLPQGQLVKAEIVGLSTTLATNACVENKGGRARLMFWGVDRKVAASTGARYGLPDMETIVFQEQGAHFDGQLDEEPDWKAFGENLHEWFDGYDAAAIVEINAMKDNAAIEKKAKQLVEAALEIPVVCGHELFSDLNSIQRGASTLLNARLIPVIADFLEAVKRVLKQKGIAVPIVIVRSDGSLMNEEFTAVRPVETLLCGPAASVMGGVELTSEPNSLIVDMGGTTTDIAFVKDKIPVRAEDGIRVGKWRTFVKGLYVDTFSLGGDTAVRYNDRQLLLDSVRVVPLCMLAAQYPNVTEKLRDIVEQERIHTKYIHEFYLRLKDISHSDRYSDREKDFCQALENGPLTLEEAATAMGKDVYTLNVMRLEKEGVVIRSGLTPTDIMHIKGDFQRYDAEASKLGARQVALCVGMDLDTLCDRVYEEIHWQLYRNIARILLEDRNPYYKKHGLDAGMEVFLRDCFEGREGTLLNSILTTPAALIGVGAPTHIFLPKVAELLGTRAVIPPHAEVANAVGAVVGNIVASCTIEIRPECNEDGVEGFCVYGTDQNVYFQEAEEARSFAAAQATEAAKQEARRRGATGELTIRQGVEEDVAEARDMHVYLGTRVTVTAVGKLGDL</sequence>
<dbReference type="PANTHER" id="PTHR11365:SF2">
    <property type="entry name" value="5-OXOPROLINASE"/>
    <property type="match status" value="1"/>
</dbReference>
<dbReference type="GO" id="GO:0017168">
    <property type="term" value="F:5-oxoprolinase (ATP-hydrolyzing) activity"/>
    <property type="evidence" value="ECO:0007669"/>
    <property type="project" value="TreeGrafter"/>
</dbReference>
<dbReference type="EMBL" id="JACRSQ010000003">
    <property type="protein sequence ID" value="MBC8542685.1"/>
    <property type="molecule type" value="Genomic_DNA"/>
</dbReference>
<dbReference type="InterPro" id="IPR045079">
    <property type="entry name" value="Oxoprolinase-like"/>
</dbReference>
<dbReference type="RefSeq" id="WP_177717415.1">
    <property type="nucleotide sequence ID" value="NZ_JACRSQ010000003.1"/>
</dbReference>
<proteinExistence type="predicted"/>